<name>A0ABQ9J5C8_9CUCU</name>
<dbReference type="EMBL" id="JAPWTJ010001214">
    <property type="protein sequence ID" value="KAJ8973215.1"/>
    <property type="molecule type" value="Genomic_DNA"/>
</dbReference>
<evidence type="ECO:0000313" key="2">
    <source>
        <dbReference type="Proteomes" id="UP001162164"/>
    </source>
</evidence>
<accession>A0ABQ9J5C8</accession>
<reference evidence="1" key="1">
    <citation type="journal article" date="2023" name="Insect Mol. Biol.">
        <title>Genome sequencing provides insights into the evolution of gene families encoding plant cell wall-degrading enzymes in longhorned beetles.</title>
        <authorList>
            <person name="Shin N.R."/>
            <person name="Okamura Y."/>
            <person name="Kirsch R."/>
            <person name="Pauchet Y."/>
        </authorList>
    </citation>
    <scope>NUCLEOTIDE SEQUENCE</scope>
    <source>
        <strain evidence="1">MMC_N1</strain>
    </source>
</reference>
<gene>
    <name evidence="1" type="ORF">NQ317_013447</name>
</gene>
<sequence>MVTIFYLRIKHAVIEIHTRTNNVATGAPQLIVLAQNTPLYYSVDVEIRNKWLRSSPSGSFSSYNLAIANTSRLLRADALDFLISGCASRILRLALRAARDELNCTSVKGYVSYPKPCSLLKLKSTGYKTKKSKFLTPEQIKHFLLKPPDREYLFTKRVVEKIYCTTRLSISHSMIENPAYGVVLNSLSCDMDIISTLVA</sequence>
<protein>
    <submittedName>
        <fullName evidence="1">Uncharacterized protein</fullName>
    </submittedName>
</protein>
<organism evidence="1 2">
    <name type="scientific">Molorchus minor</name>
    <dbReference type="NCBI Taxonomy" id="1323400"/>
    <lineage>
        <taxon>Eukaryota</taxon>
        <taxon>Metazoa</taxon>
        <taxon>Ecdysozoa</taxon>
        <taxon>Arthropoda</taxon>
        <taxon>Hexapoda</taxon>
        <taxon>Insecta</taxon>
        <taxon>Pterygota</taxon>
        <taxon>Neoptera</taxon>
        <taxon>Endopterygota</taxon>
        <taxon>Coleoptera</taxon>
        <taxon>Polyphaga</taxon>
        <taxon>Cucujiformia</taxon>
        <taxon>Chrysomeloidea</taxon>
        <taxon>Cerambycidae</taxon>
        <taxon>Lamiinae</taxon>
        <taxon>Monochamini</taxon>
        <taxon>Molorchus</taxon>
    </lineage>
</organism>
<dbReference type="Proteomes" id="UP001162164">
    <property type="component" value="Unassembled WGS sequence"/>
</dbReference>
<evidence type="ECO:0000313" key="1">
    <source>
        <dbReference type="EMBL" id="KAJ8973215.1"/>
    </source>
</evidence>
<keyword evidence="2" id="KW-1185">Reference proteome</keyword>
<proteinExistence type="predicted"/>
<comment type="caution">
    <text evidence="1">The sequence shown here is derived from an EMBL/GenBank/DDBJ whole genome shotgun (WGS) entry which is preliminary data.</text>
</comment>